<proteinExistence type="inferred from homology"/>
<keyword evidence="4 6" id="KW-1133">Transmembrane helix</keyword>
<evidence type="ECO:0000256" key="2">
    <source>
        <dbReference type="ARBA" id="ARBA00009477"/>
    </source>
</evidence>
<dbReference type="EMBL" id="OMOF01000089">
    <property type="protein sequence ID" value="SPF37232.1"/>
    <property type="molecule type" value="Genomic_DNA"/>
</dbReference>
<feature type="transmembrane region" description="Helical" evidence="6">
    <location>
        <begin position="9"/>
        <end position="29"/>
    </location>
</feature>
<dbReference type="Gene3D" id="2.40.50.100">
    <property type="match status" value="1"/>
</dbReference>
<dbReference type="InterPro" id="IPR050739">
    <property type="entry name" value="MFP"/>
</dbReference>
<evidence type="ECO:0000259" key="7">
    <source>
        <dbReference type="Pfam" id="PF25963"/>
    </source>
</evidence>
<evidence type="ECO:0000256" key="3">
    <source>
        <dbReference type="ARBA" id="ARBA00022692"/>
    </source>
</evidence>
<feature type="domain" description="p-hydroxybenzoic acid efflux pump subunit AaeA-like beta-barrel" evidence="7">
    <location>
        <begin position="126"/>
        <end position="216"/>
    </location>
</feature>
<protein>
    <submittedName>
        <fullName evidence="9">Secretion protein HlyD family protein</fullName>
    </submittedName>
</protein>
<evidence type="ECO:0000256" key="4">
    <source>
        <dbReference type="ARBA" id="ARBA00022989"/>
    </source>
</evidence>
<dbReference type="Pfam" id="PF25997">
    <property type="entry name" value="BSH_YhbJ"/>
    <property type="match status" value="1"/>
</dbReference>
<dbReference type="OrthoDB" id="9811754at2"/>
<evidence type="ECO:0000313" key="9">
    <source>
        <dbReference type="EMBL" id="SPF37232.1"/>
    </source>
</evidence>
<reference evidence="10" key="1">
    <citation type="submission" date="2018-02" db="EMBL/GenBank/DDBJ databases">
        <authorList>
            <person name="Hausmann B."/>
        </authorList>
    </citation>
    <scope>NUCLEOTIDE SEQUENCE [LARGE SCALE GENOMIC DNA]</scope>
    <source>
        <strain evidence="10">Peat soil MAG SbF1</strain>
    </source>
</reference>
<organism evidence="9 10">
    <name type="scientific">Candidatus Desulfosporosinus infrequens</name>
    <dbReference type="NCBI Taxonomy" id="2043169"/>
    <lineage>
        <taxon>Bacteria</taxon>
        <taxon>Bacillati</taxon>
        <taxon>Bacillota</taxon>
        <taxon>Clostridia</taxon>
        <taxon>Eubacteriales</taxon>
        <taxon>Desulfitobacteriaceae</taxon>
        <taxon>Desulfosporosinus</taxon>
    </lineage>
</organism>
<dbReference type="PANTHER" id="PTHR30386">
    <property type="entry name" value="MEMBRANE FUSION SUBUNIT OF EMRAB-TOLC MULTIDRUG EFFLUX PUMP"/>
    <property type="match status" value="1"/>
</dbReference>
<evidence type="ECO:0000256" key="1">
    <source>
        <dbReference type="ARBA" id="ARBA00004167"/>
    </source>
</evidence>
<evidence type="ECO:0000313" key="10">
    <source>
        <dbReference type="Proteomes" id="UP000238916"/>
    </source>
</evidence>
<evidence type="ECO:0000256" key="6">
    <source>
        <dbReference type="SAM" id="Phobius"/>
    </source>
</evidence>
<dbReference type="Gene3D" id="2.40.30.170">
    <property type="match status" value="1"/>
</dbReference>
<evidence type="ECO:0000259" key="8">
    <source>
        <dbReference type="Pfam" id="PF25997"/>
    </source>
</evidence>
<dbReference type="AlphaFoldDB" id="A0A2U3KC35"/>
<name>A0A2U3KC35_9FIRM</name>
<dbReference type="InterPro" id="IPR058634">
    <property type="entry name" value="AaeA-lik-b-barrel"/>
</dbReference>
<dbReference type="SUPFAM" id="SSF51230">
    <property type="entry name" value="Single hybrid motif"/>
    <property type="match status" value="1"/>
</dbReference>
<feature type="domain" description="YhbJ barrel-sandwich hybrid" evidence="8">
    <location>
        <begin position="51"/>
        <end position="120"/>
    </location>
</feature>
<dbReference type="InterPro" id="IPR058635">
    <property type="entry name" value="BSH_YhbJ"/>
</dbReference>
<accession>A0A2U3KC35</accession>
<keyword evidence="5 6" id="KW-0472">Membrane</keyword>
<keyword evidence="3 6" id="KW-0812">Transmembrane</keyword>
<dbReference type="GO" id="GO:0016020">
    <property type="term" value="C:membrane"/>
    <property type="evidence" value="ECO:0007669"/>
    <property type="project" value="UniProtKB-SubCell"/>
</dbReference>
<sequence>MAKQRAKGIMIILIIAAIVVGGGGGWYLYEQWNYVSTDNASVQGSDLKGSIIPLSSPGDGTLKTWQAKTGWTVNQGAVLGQVAELDDTLDLRAPITGTIVENDGVQGQVVVPGQEIGYIVNLSELQVVANIDETLINEIQAGRQVDISVTAYSNVNFTGTVSRIGSASAVVANGLANTNLSSIFDKVVQRVPVYITINGMQGKHLVPGLSASVKIHKH</sequence>
<dbReference type="PANTHER" id="PTHR30386:SF26">
    <property type="entry name" value="TRANSPORT PROTEIN COMB"/>
    <property type="match status" value="1"/>
</dbReference>
<dbReference type="Pfam" id="PF25963">
    <property type="entry name" value="Beta-barrel_AAEA"/>
    <property type="match status" value="1"/>
</dbReference>
<gene>
    <name evidence="9" type="ORF">SBF1_1790003</name>
</gene>
<comment type="similarity">
    <text evidence="2">Belongs to the membrane fusion protein (MFP) (TC 8.A.1) family.</text>
</comment>
<comment type="subcellular location">
    <subcellularLocation>
        <location evidence="1">Membrane</location>
        <topology evidence="1">Single-pass membrane protein</topology>
    </subcellularLocation>
</comment>
<evidence type="ECO:0000256" key="5">
    <source>
        <dbReference type="ARBA" id="ARBA00023136"/>
    </source>
</evidence>
<dbReference type="Proteomes" id="UP000238916">
    <property type="component" value="Unassembled WGS sequence"/>
</dbReference>
<dbReference type="InterPro" id="IPR011053">
    <property type="entry name" value="Single_hybrid_motif"/>
</dbReference>